<feature type="domain" description="Pvc16 N-terminal" evidence="1">
    <location>
        <begin position="30"/>
        <end position="217"/>
    </location>
</feature>
<comment type="caution">
    <text evidence="2">The sequence shown here is derived from an EMBL/GenBank/DDBJ whole genome shotgun (WGS) entry which is preliminary data.</text>
</comment>
<reference evidence="2 3" key="1">
    <citation type="journal article" date="2018" name="Nat. Biotechnol.">
        <title>A standardized bacterial taxonomy based on genome phylogeny substantially revises the tree of life.</title>
        <authorList>
            <person name="Parks D.H."/>
            <person name="Chuvochina M."/>
            <person name="Waite D.W."/>
            <person name="Rinke C."/>
            <person name="Skarshewski A."/>
            <person name="Chaumeil P.A."/>
            <person name="Hugenholtz P."/>
        </authorList>
    </citation>
    <scope>NUCLEOTIDE SEQUENCE [LARGE SCALE GENOMIC DNA]</scope>
    <source>
        <strain evidence="2">UBA8844</strain>
    </source>
</reference>
<evidence type="ECO:0000259" key="1">
    <source>
        <dbReference type="Pfam" id="PF14065"/>
    </source>
</evidence>
<evidence type="ECO:0000313" key="2">
    <source>
        <dbReference type="EMBL" id="HCT56487.1"/>
    </source>
</evidence>
<name>A0A3D4V830_9BACT</name>
<accession>A0A3D4V830</accession>
<evidence type="ECO:0000313" key="3">
    <source>
        <dbReference type="Proteomes" id="UP000264071"/>
    </source>
</evidence>
<organism evidence="2 3">
    <name type="scientific">Gemmatimonas aurantiaca</name>
    <dbReference type="NCBI Taxonomy" id="173480"/>
    <lineage>
        <taxon>Bacteria</taxon>
        <taxon>Pseudomonadati</taxon>
        <taxon>Gemmatimonadota</taxon>
        <taxon>Gemmatimonadia</taxon>
        <taxon>Gemmatimonadales</taxon>
        <taxon>Gemmatimonadaceae</taxon>
        <taxon>Gemmatimonas</taxon>
    </lineage>
</organism>
<sequence>MMVRIGRHGRCWTNRWCKGLVEMHTALRATSRTLQTYLLHGMADDPDLRVLFDPMLGGTMTISLNTPREMRENNLQGVSLWLYRVERDDQRLNVPPSRPTPNQLVRAPLPMRLHYLVTPFVPIDQANPESSAAREQELLGKVLQMVHQSPIIRGATLTDTLTGSDGQVVVRLESMSLEEITRVWAALQAQYQLSVSFEVTLALITSRSEPERVTPVSSVESQYALKVADGAP</sequence>
<dbReference type="AlphaFoldDB" id="A0A3D4V830"/>
<dbReference type="EMBL" id="DPIY01000005">
    <property type="protein sequence ID" value="HCT56487.1"/>
    <property type="molecule type" value="Genomic_DNA"/>
</dbReference>
<dbReference type="Pfam" id="PF14065">
    <property type="entry name" value="Pvc16_N"/>
    <property type="match status" value="1"/>
</dbReference>
<protein>
    <submittedName>
        <fullName evidence="2">DUF4255 domain-containing protein</fullName>
    </submittedName>
</protein>
<proteinExistence type="predicted"/>
<dbReference type="Proteomes" id="UP000264071">
    <property type="component" value="Unassembled WGS sequence"/>
</dbReference>
<gene>
    <name evidence="2" type="ORF">DGD08_04660</name>
</gene>
<dbReference type="InterPro" id="IPR025351">
    <property type="entry name" value="Pvc16_N"/>
</dbReference>